<dbReference type="EMBL" id="QMHM01000053">
    <property type="protein sequence ID" value="RAV76566.1"/>
    <property type="molecule type" value="Genomic_DNA"/>
</dbReference>
<reference evidence="1 2" key="1">
    <citation type="submission" date="2018-04" db="EMBL/GenBank/DDBJ databases">
        <title>Aerococcus urinae genomes.</title>
        <authorList>
            <person name="Hilt E."/>
            <person name="Gilbert N.M."/>
            <person name="Thomas-White K."/>
            <person name="Putonti C."/>
            <person name="Lewis A.L."/>
            <person name="Visck K.L."/>
            <person name="Wolfe A.J."/>
        </authorList>
    </citation>
    <scope>NUCLEOTIDE SEQUENCE [LARGE SCALE GENOMIC DNA]</scope>
    <source>
        <strain evidence="1 2">UMB7480</strain>
    </source>
</reference>
<dbReference type="AlphaFoldDB" id="A0A329NUD7"/>
<dbReference type="Proteomes" id="UP000251923">
    <property type="component" value="Unassembled WGS sequence"/>
</dbReference>
<proteinExistence type="predicted"/>
<evidence type="ECO:0000313" key="2">
    <source>
        <dbReference type="Proteomes" id="UP000251923"/>
    </source>
</evidence>
<accession>A0A329NUD7</accession>
<sequence length="140" mass="15112">ASLLWARPPAVELAVFSAGTDAERCSLQLKSPNLGSGFFLCRRSREVLSARLEANLERYIEPGIAVSARGDIAIERLVDFQADDQPFAVGKGDAGASRDESSVTLLVDGVVIDLRLIEESIGQHRPPPENIGTEAILRLD</sequence>
<name>A0A329NUD7_9LACT</name>
<feature type="non-terminal residue" evidence="1">
    <location>
        <position position="1"/>
    </location>
</feature>
<comment type="caution">
    <text evidence="1">The sequence shown here is derived from an EMBL/GenBank/DDBJ whole genome shotgun (WGS) entry which is preliminary data.</text>
</comment>
<organism evidence="1 2">
    <name type="scientific">Aerococcus urinae</name>
    <dbReference type="NCBI Taxonomy" id="1376"/>
    <lineage>
        <taxon>Bacteria</taxon>
        <taxon>Bacillati</taxon>
        <taxon>Bacillota</taxon>
        <taxon>Bacilli</taxon>
        <taxon>Lactobacillales</taxon>
        <taxon>Aerococcaceae</taxon>
        <taxon>Aerococcus</taxon>
    </lineage>
</organism>
<protein>
    <submittedName>
        <fullName evidence="1">Uncharacterized protein</fullName>
    </submittedName>
</protein>
<evidence type="ECO:0000313" key="1">
    <source>
        <dbReference type="EMBL" id="RAV76566.1"/>
    </source>
</evidence>
<gene>
    <name evidence="1" type="ORF">DBT54_09755</name>
</gene>